<protein>
    <submittedName>
        <fullName evidence="8">PBP GOBP domain containing protein</fullName>
    </submittedName>
</protein>
<dbReference type="FunFam" id="1.10.238.20:FF:000001">
    <property type="entry name" value="General odorant-binding protein lush"/>
    <property type="match status" value="1"/>
</dbReference>
<comment type="similarity">
    <text evidence="2">Belongs to the PBP/GOBP family.</text>
</comment>
<dbReference type="PANTHER" id="PTHR11857">
    <property type="entry name" value="ODORANT BINDING PROTEIN-RELATED"/>
    <property type="match status" value="1"/>
</dbReference>
<sequence length="135" mass="15204">MNLFVCLALIAVVGVQAMTDEQKEKLRKVGKECKEQSGVSQEFIDKVRKGEFVEDPKLKAQMLCVSKKVGLTDDSGNVNVEALRTKVMKVAHNDTDVDKIVEICTVKKDTPEDTAFFTYKCFCKSSNEKNRQMFS</sequence>
<dbReference type="GO" id="GO:0007608">
    <property type="term" value="P:sensory perception of smell"/>
    <property type="evidence" value="ECO:0007669"/>
    <property type="project" value="TreeGrafter"/>
</dbReference>
<dbReference type="EMBL" id="QDEB01131648">
    <property type="protein sequence ID" value="RZB39061.1"/>
    <property type="molecule type" value="Genomic_DNA"/>
</dbReference>
<feature type="chain" id="PRO_5019760712" evidence="7">
    <location>
        <begin position="18"/>
        <end position="135"/>
    </location>
</feature>
<dbReference type="PANTHER" id="PTHR11857:SF43">
    <property type="entry name" value="GEO07291P1-RELATED"/>
    <property type="match status" value="1"/>
</dbReference>
<evidence type="ECO:0000256" key="7">
    <source>
        <dbReference type="SAM" id="SignalP"/>
    </source>
</evidence>
<accession>A0A482V6N9</accession>
<organism evidence="8 9">
    <name type="scientific">Asbolus verrucosus</name>
    <name type="common">Desert ironclad beetle</name>
    <dbReference type="NCBI Taxonomy" id="1661398"/>
    <lineage>
        <taxon>Eukaryota</taxon>
        <taxon>Metazoa</taxon>
        <taxon>Ecdysozoa</taxon>
        <taxon>Arthropoda</taxon>
        <taxon>Hexapoda</taxon>
        <taxon>Insecta</taxon>
        <taxon>Pterygota</taxon>
        <taxon>Neoptera</taxon>
        <taxon>Endopterygota</taxon>
        <taxon>Coleoptera</taxon>
        <taxon>Polyphaga</taxon>
        <taxon>Cucujiformia</taxon>
        <taxon>Tenebrionidae</taxon>
        <taxon>Pimeliinae</taxon>
        <taxon>Asbolus</taxon>
    </lineage>
</organism>
<evidence type="ECO:0000256" key="3">
    <source>
        <dbReference type="ARBA" id="ARBA00022525"/>
    </source>
</evidence>
<dbReference type="OrthoDB" id="8194670at2759"/>
<comment type="subcellular location">
    <subcellularLocation>
        <location evidence="1">Secreted</location>
    </subcellularLocation>
</comment>
<evidence type="ECO:0000256" key="6">
    <source>
        <dbReference type="ARBA" id="ARBA00056866"/>
    </source>
</evidence>
<dbReference type="Gene3D" id="1.10.238.20">
    <property type="entry name" value="Pheromone/general odorant binding protein domain"/>
    <property type="match status" value="1"/>
</dbReference>
<keyword evidence="4 7" id="KW-0732">Signal</keyword>
<dbReference type="SMART" id="SM00708">
    <property type="entry name" value="PhBP"/>
    <property type="match status" value="1"/>
</dbReference>
<dbReference type="Proteomes" id="UP000292052">
    <property type="component" value="Unassembled WGS sequence"/>
</dbReference>
<dbReference type="InterPro" id="IPR006170">
    <property type="entry name" value="PBP/GOBP"/>
</dbReference>
<proteinExistence type="inferred from homology"/>
<gene>
    <name evidence="8" type="ORF">BDFB_013503</name>
</gene>
<keyword evidence="5" id="KW-0325">Glycoprotein</keyword>
<comment type="function">
    <text evidence="6">May be a carrier protein for lipids.</text>
</comment>
<evidence type="ECO:0000256" key="5">
    <source>
        <dbReference type="ARBA" id="ARBA00023180"/>
    </source>
</evidence>
<dbReference type="AlphaFoldDB" id="A0A482V6N9"/>
<evidence type="ECO:0000256" key="1">
    <source>
        <dbReference type="ARBA" id="ARBA00004613"/>
    </source>
</evidence>
<dbReference type="Pfam" id="PF01395">
    <property type="entry name" value="PBP_GOBP"/>
    <property type="match status" value="1"/>
</dbReference>
<dbReference type="GO" id="GO:0005615">
    <property type="term" value="C:extracellular space"/>
    <property type="evidence" value="ECO:0007669"/>
    <property type="project" value="TreeGrafter"/>
</dbReference>
<reference evidence="8 9" key="1">
    <citation type="submission" date="2017-03" db="EMBL/GenBank/DDBJ databases">
        <title>Genome of the blue death feigning beetle - Asbolus verrucosus.</title>
        <authorList>
            <person name="Rider S.D."/>
        </authorList>
    </citation>
    <scope>NUCLEOTIDE SEQUENCE [LARGE SCALE GENOMIC DNA]</scope>
    <source>
        <strain evidence="8">Butters</strain>
        <tissue evidence="8">Head and leg muscle</tissue>
    </source>
</reference>
<evidence type="ECO:0000313" key="8">
    <source>
        <dbReference type="EMBL" id="RZB39061.1"/>
    </source>
</evidence>
<evidence type="ECO:0000256" key="4">
    <source>
        <dbReference type="ARBA" id="ARBA00022729"/>
    </source>
</evidence>
<keyword evidence="3" id="KW-0964">Secreted</keyword>
<dbReference type="InterPro" id="IPR036728">
    <property type="entry name" value="PBP_GOBP_sf"/>
</dbReference>
<evidence type="ECO:0000313" key="9">
    <source>
        <dbReference type="Proteomes" id="UP000292052"/>
    </source>
</evidence>
<feature type="signal peptide" evidence="7">
    <location>
        <begin position="1"/>
        <end position="17"/>
    </location>
</feature>
<dbReference type="CDD" id="cd23992">
    <property type="entry name" value="PBP_GOBP"/>
    <property type="match status" value="1"/>
</dbReference>
<evidence type="ECO:0000256" key="2">
    <source>
        <dbReference type="ARBA" id="ARBA00008098"/>
    </source>
</evidence>
<dbReference type="GO" id="GO:0005549">
    <property type="term" value="F:odorant binding"/>
    <property type="evidence" value="ECO:0007669"/>
    <property type="project" value="InterPro"/>
</dbReference>
<dbReference type="SUPFAM" id="SSF47565">
    <property type="entry name" value="Insect pheromone/odorant-binding proteins"/>
    <property type="match status" value="1"/>
</dbReference>
<name>A0A482V6N9_ASBVE</name>
<keyword evidence="9" id="KW-1185">Reference proteome</keyword>
<comment type="caution">
    <text evidence="8">The sequence shown here is derived from an EMBL/GenBank/DDBJ whole genome shotgun (WGS) entry which is preliminary data.</text>
</comment>